<dbReference type="Pfam" id="PF13439">
    <property type="entry name" value="Glyco_transf_4"/>
    <property type="match status" value="1"/>
</dbReference>
<evidence type="ECO:0000313" key="5">
    <source>
        <dbReference type="Proteomes" id="UP000034617"/>
    </source>
</evidence>
<proteinExistence type="predicted"/>
<dbReference type="Pfam" id="PF00534">
    <property type="entry name" value="Glycos_transf_1"/>
    <property type="match status" value="1"/>
</dbReference>
<dbReference type="PANTHER" id="PTHR46401">
    <property type="entry name" value="GLYCOSYLTRANSFERASE WBBK-RELATED"/>
    <property type="match status" value="1"/>
</dbReference>
<feature type="domain" description="Glycosyl transferase family 1" evidence="2">
    <location>
        <begin position="203"/>
        <end position="348"/>
    </location>
</feature>
<gene>
    <name evidence="4" type="ORF">UW22_C0055G0002</name>
</gene>
<dbReference type="EMBL" id="LCHM01000055">
    <property type="protein sequence ID" value="KKT35341.1"/>
    <property type="molecule type" value="Genomic_DNA"/>
</dbReference>
<sequence length="380" mass="43743">MNNKQKHSISIIGARAYPSNFIGTSGVETYLEKILDCLTKYPNYHFRIYVKSSYQSHMEKIENPLVQIIPVWTVRSKLFESLIYSILSSLLAVFDSSHTVWYHAVGPALFSFIPRLFGKKVVVTVHSLDWQRDKWNGPEKLLFRLAAGCLFVFPPKIATVSESIQIYLKKNYGIRASYTPPGITMKDTDQIPQTKTVSKIIHKPYVLFLGRIVPEKRLEWLIEALAFINKTKVRYRLVIAGGQGNTPAYEKQLKEQYSDDWITWQGYIFGKPKEALLVHCACFALPSNLEGTSISLLEAIGYGKYCVSAKEYTPTDLQTLHNVILFHCSDKQSFFTNLQKALGLERSHPGYRYNSRENRILRKYSWDKTAEIYARLFLKK</sequence>
<dbReference type="PANTHER" id="PTHR46401:SF2">
    <property type="entry name" value="GLYCOSYLTRANSFERASE WBBK-RELATED"/>
    <property type="match status" value="1"/>
</dbReference>
<accession>A0A0G1GK57</accession>
<dbReference type="GO" id="GO:0009103">
    <property type="term" value="P:lipopolysaccharide biosynthetic process"/>
    <property type="evidence" value="ECO:0007669"/>
    <property type="project" value="TreeGrafter"/>
</dbReference>
<dbReference type="InterPro" id="IPR001296">
    <property type="entry name" value="Glyco_trans_1"/>
</dbReference>
<comment type="caution">
    <text evidence="4">The sequence shown here is derived from an EMBL/GenBank/DDBJ whole genome shotgun (WGS) entry which is preliminary data.</text>
</comment>
<keyword evidence="1 4" id="KW-0808">Transferase</keyword>
<dbReference type="Gene3D" id="3.40.50.2000">
    <property type="entry name" value="Glycogen Phosphorylase B"/>
    <property type="match status" value="2"/>
</dbReference>
<feature type="domain" description="Glycosyltransferase subfamily 4-like N-terminal" evidence="3">
    <location>
        <begin position="25"/>
        <end position="183"/>
    </location>
</feature>
<evidence type="ECO:0000259" key="2">
    <source>
        <dbReference type="Pfam" id="PF00534"/>
    </source>
</evidence>
<protein>
    <submittedName>
        <fullName evidence="4">Glycosyltransferase</fullName>
    </submittedName>
</protein>
<evidence type="ECO:0000313" key="4">
    <source>
        <dbReference type="EMBL" id="KKT35341.1"/>
    </source>
</evidence>
<evidence type="ECO:0000256" key="1">
    <source>
        <dbReference type="ARBA" id="ARBA00022679"/>
    </source>
</evidence>
<name>A0A0G1GK57_9BACT</name>
<reference evidence="4 5" key="1">
    <citation type="journal article" date="2015" name="Nature">
        <title>rRNA introns, odd ribosomes, and small enigmatic genomes across a large radiation of phyla.</title>
        <authorList>
            <person name="Brown C.T."/>
            <person name="Hug L.A."/>
            <person name="Thomas B.C."/>
            <person name="Sharon I."/>
            <person name="Castelle C.J."/>
            <person name="Singh A."/>
            <person name="Wilkins M.J."/>
            <person name="Williams K.H."/>
            <person name="Banfield J.F."/>
        </authorList>
    </citation>
    <scope>NUCLEOTIDE SEQUENCE [LARGE SCALE GENOMIC DNA]</scope>
</reference>
<dbReference type="GO" id="GO:0016757">
    <property type="term" value="F:glycosyltransferase activity"/>
    <property type="evidence" value="ECO:0007669"/>
    <property type="project" value="InterPro"/>
</dbReference>
<evidence type="ECO:0000259" key="3">
    <source>
        <dbReference type="Pfam" id="PF13439"/>
    </source>
</evidence>
<dbReference type="AlphaFoldDB" id="A0A0G1GK57"/>
<dbReference type="SUPFAM" id="SSF53756">
    <property type="entry name" value="UDP-Glycosyltransferase/glycogen phosphorylase"/>
    <property type="match status" value="1"/>
</dbReference>
<dbReference type="CDD" id="cd03801">
    <property type="entry name" value="GT4_PimA-like"/>
    <property type="match status" value="1"/>
</dbReference>
<dbReference type="Proteomes" id="UP000034617">
    <property type="component" value="Unassembled WGS sequence"/>
</dbReference>
<organism evidence="4 5">
    <name type="scientific">Candidatus Gottesmanbacteria bacterium GW2011_GWB1_44_11c</name>
    <dbReference type="NCBI Taxonomy" id="1618447"/>
    <lineage>
        <taxon>Bacteria</taxon>
        <taxon>Candidatus Gottesmaniibacteriota</taxon>
    </lineage>
</organism>
<dbReference type="InterPro" id="IPR028098">
    <property type="entry name" value="Glyco_trans_4-like_N"/>
</dbReference>